<feature type="region of interest" description="Disordered" evidence="1">
    <location>
        <begin position="1"/>
        <end position="40"/>
    </location>
</feature>
<evidence type="ECO:0000313" key="3">
    <source>
        <dbReference type="Proteomes" id="UP001590951"/>
    </source>
</evidence>
<evidence type="ECO:0000313" key="2">
    <source>
        <dbReference type="EMBL" id="KAL2055903.1"/>
    </source>
</evidence>
<sequence>MKKKQRMLSFTLPSSSDDEEDEQKQPKNFPHHRSRRVIPQSSRFCVDEVWEADVESNGGDRDTVWSDDSRPASPFTSLSNFLKLKEAKNAKLSPSESSDSDRGEGYINIKWRMKHHKPTEAPKSATNK</sequence>
<evidence type="ECO:0000256" key="1">
    <source>
        <dbReference type="SAM" id="MobiDB-lite"/>
    </source>
</evidence>
<organism evidence="2 3">
    <name type="scientific">Lepraria finkii</name>
    <dbReference type="NCBI Taxonomy" id="1340010"/>
    <lineage>
        <taxon>Eukaryota</taxon>
        <taxon>Fungi</taxon>
        <taxon>Dikarya</taxon>
        <taxon>Ascomycota</taxon>
        <taxon>Pezizomycotina</taxon>
        <taxon>Lecanoromycetes</taxon>
        <taxon>OSLEUM clade</taxon>
        <taxon>Lecanoromycetidae</taxon>
        <taxon>Lecanorales</taxon>
        <taxon>Lecanorineae</taxon>
        <taxon>Stereocaulaceae</taxon>
        <taxon>Lepraria</taxon>
    </lineage>
</organism>
<feature type="region of interest" description="Disordered" evidence="1">
    <location>
        <begin position="86"/>
        <end position="105"/>
    </location>
</feature>
<proteinExistence type="predicted"/>
<gene>
    <name evidence="2" type="ORF">ABVK25_003545</name>
</gene>
<reference evidence="2 3" key="1">
    <citation type="submission" date="2024-09" db="EMBL/GenBank/DDBJ databases">
        <title>Rethinking Asexuality: The Enigmatic Case of Functional Sexual Genes in Lepraria (Stereocaulaceae).</title>
        <authorList>
            <person name="Doellman M."/>
            <person name="Sun Y."/>
            <person name="Barcenas-Pena A."/>
            <person name="Lumbsch H.T."/>
            <person name="Grewe F."/>
        </authorList>
    </citation>
    <scope>NUCLEOTIDE SEQUENCE [LARGE SCALE GENOMIC DNA]</scope>
    <source>
        <strain evidence="2 3">Grewe 0041</strain>
    </source>
</reference>
<feature type="compositionally biased region" description="Basic and acidic residues" evidence="1">
    <location>
        <begin position="58"/>
        <end position="70"/>
    </location>
</feature>
<comment type="caution">
    <text evidence="2">The sequence shown here is derived from an EMBL/GenBank/DDBJ whole genome shotgun (WGS) entry which is preliminary data.</text>
</comment>
<feature type="region of interest" description="Disordered" evidence="1">
    <location>
        <begin position="54"/>
        <end position="76"/>
    </location>
</feature>
<dbReference type="Proteomes" id="UP001590951">
    <property type="component" value="Unassembled WGS sequence"/>
</dbReference>
<name>A0ABR4BDH8_9LECA</name>
<protein>
    <submittedName>
        <fullName evidence="2">Uncharacterized protein</fullName>
    </submittedName>
</protein>
<keyword evidence="3" id="KW-1185">Reference proteome</keyword>
<accession>A0ABR4BDH8</accession>
<dbReference type="EMBL" id="JBHFEH010000009">
    <property type="protein sequence ID" value="KAL2055903.1"/>
    <property type="molecule type" value="Genomic_DNA"/>
</dbReference>